<keyword evidence="5" id="KW-1185">Reference proteome</keyword>
<dbReference type="Proteomes" id="UP000595349">
    <property type="component" value="Chromosome"/>
</dbReference>
<feature type="domain" description="HTH tetR-type" evidence="3">
    <location>
        <begin position="9"/>
        <end position="69"/>
    </location>
</feature>
<dbReference type="GO" id="GO:0003677">
    <property type="term" value="F:DNA binding"/>
    <property type="evidence" value="ECO:0007669"/>
    <property type="project" value="UniProtKB-UniRule"/>
</dbReference>
<dbReference type="PRINTS" id="PR00455">
    <property type="entry name" value="HTHTETR"/>
</dbReference>
<dbReference type="InterPro" id="IPR001647">
    <property type="entry name" value="HTH_TetR"/>
</dbReference>
<reference evidence="4 5" key="1">
    <citation type="submission" date="2020-06" db="EMBL/GenBank/DDBJ databases">
        <title>Genomic analysis of Salicibibacter sp. NKC21-4.</title>
        <authorList>
            <person name="Oh Y.J."/>
        </authorList>
    </citation>
    <scope>NUCLEOTIDE SEQUENCE [LARGE SCALE GENOMIC DNA]</scope>
    <source>
        <strain evidence="4 5">NKC21-4</strain>
    </source>
</reference>
<feature type="DNA-binding region" description="H-T-H motif" evidence="2">
    <location>
        <begin position="32"/>
        <end position="51"/>
    </location>
</feature>
<dbReference type="RefSeq" id="WP_200089372.1">
    <property type="nucleotide sequence ID" value="NZ_CP054706.1"/>
</dbReference>
<name>A0A7T6ZA33_9BACI</name>
<keyword evidence="1 2" id="KW-0238">DNA-binding</keyword>
<evidence type="ECO:0000256" key="2">
    <source>
        <dbReference type="PROSITE-ProRule" id="PRU00335"/>
    </source>
</evidence>
<dbReference type="KEGG" id="scib:HUG20_06570"/>
<protein>
    <submittedName>
        <fullName evidence="4">TetR/AcrR family transcriptional regulator</fullName>
    </submittedName>
</protein>
<dbReference type="InterPro" id="IPR009057">
    <property type="entry name" value="Homeodomain-like_sf"/>
</dbReference>
<organism evidence="4 5">
    <name type="scientific">Salicibibacter cibi</name>
    <dbReference type="NCBI Taxonomy" id="2743001"/>
    <lineage>
        <taxon>Bacteria</taxon>
        <taxon>Bacillati</taxon>
        <taxon>Bacillota</taxon>
        <taxon>Bacilli</taxon>
        <taxon>Bacillales</taxon>
        <taxon>Bacillaceae</taxon>
        <taxon>Salicibibacter</taxon>
    </lineage>
</organism>
<proteinExistence type="predicted"/>
<dbReference type="EMBL" id="CP054706">
    <property type="protein sequence ID" value="QQK79570.1"/>
    <property type="molecule type" value="Genomic_DNA"/>
</dbReference>
<dbReference type="PROSITE" id="PS50977">
    <property type="entry name" value="HTH_TETR_2"/>
    <property type="match status" value="1"/>
</dbReference>
<evidence type="ECO:0000313" key="4">
    <source>
        <dbReference type="EMBL" id="QQK79570.1"/>
    </source>
</evidence>
<dbReference type="SUPFAM" id="SSF46689">
    <property type="entry name" value="Homeodomain-like"/>
    <property type="match status" value="1"/>
</dbReference>
<dbReference type="Gene3D" id="1.10.357.10">
    <property type="entry name" value="Tetracycline Repressor, domain 2"/>
    <property type="match status" value="1"/>
</dbReference>
<accession>A0A7T6ZA33</accession>
<evidence type="ECO:0000259" key="3">
    <source>
        <dbReference type="PROSITE" id="PS50977"/>
    </source>
</evidence>
<dbReference type="AlphaFoldDB" id="A0A7T6ZA33"/>
<evidence type="ECO:0000313" key="5">
    <source>
        <dbReference type="Proteomes" id="UP000595349"/>
    </source>
</evidence>
<dbReference type="Pfam" id="PF00440">
    <property type="entry name" value="TetR_N"/>
    <property type="match status" value="1"/>
</dbReference>
<gene>
    <name evidence="4" type="ORF">HUG20_06570</name>
</gene>
<evidence type="ECO:0000256" key="1">
    <source>
        <dbReference type="ARBA" id="ARBA00023125"/>
    </source>
</evidence>
<sequence>MSSKEIQRERMWHYFINAAADLIEEVGIEKITARKVAERAGFTTSTIYNYFQELSHVIFFASMRYTKPYLEHLPLYMAQGRNTLEKWLYGWECFCKESFKHPQIYASIFINHLGSIPENLLNHYYSIYKNDLVRLPEHLQSIILEHTLSIRSSLYVQQAVDEEMLSQGDVNYISEVTLLIWKGMMMNVLNQRRTYSETEAMQQTLQLIQKTVMKVVPEEKQNDVKVVFHFDHEACV</sequence>